<feature type="region of interest" description="Disordered" evidence="1">
    <location>
        <begin position="27"/>
        <end position="48"/>
    </location>
</feature>
<feature type="compositionally biased region" description="Polar residues" evidence="1">
    <location>
        <begin position="27"/>
        <end position="39"/>
    </location>
</feature>
<dbReference type="RefSeq" id="XP_044943798.1">
    <property type="nucleotide sequence ID" value="XM_045087863.1"/>
</dbReference>
<keyword evidence="2" id="KW-1185">Reference proteome</keyword>
<sequence>MKGLPQPKDQVALCDHRLHLSMDPVQKCNSTLTPESSPMISEETSREVTAASPPSFSELLMMGLGDLKTGVGTKHPAPLPEGLLQQRYRDEKTLQERRWERSASPQRKRNLLGHMRRRHLDHVAPYRVERKARISSLGDRDQNRFRCECRYCQSHRPSVSGMPAERKGAPHPSSWDTLVQGLSGLTLSLGTSRPGLLPDGVLQQQEREEKLQWEMQQESKRMFQRLLKAVVERKLRLSSSRDRDRNGFRGGGWRGQILSVESFWGPKSKKHSEKSEKEQEQREDWTLCPCEHGSDPGKVLLFPAWNFWITRGAF</sequence>
<accession>A0A8U0V9J2</accession>
<reference evidence="3" key="1">
    <citation type="submission" date="2025-08" db="UniProtKB">
        <authorList>
            <consortium name="RefSeq"/>
        </authorList>
    </citation>
    <scope>IDENTIFICATION</scope>
    <source>
        <tissue evidence="3">Brain</tissue>
    </source>
</reference>
<name>A0A8U0V9J2_MUSPF</name>
<dbReference type="Proteomes" id="UP000000715">
    <property type="component" value="Unplaced"/>
</dbReference>
<dbReference type="Pfam" id="PF15549">
    <property type="entry name" value="PGC7_Stella"/>
    <property type="match status" value="1"/>
</dbReference>
<gene>
    <name evidence="3" type="primary">LOC123394152</name>
</gene>
<dbReference type="InterPro" id="IPR029096">
    <property type="entry name" value="Dppa3"/>
</dbReference>
<evidence type="ECO:0000256" key="1">
    <source>
        <dbReference type="SAM" id="MobiDB-lite"/>
    </source>
</evidence>
<dbReference type="PANTHER" id="PTHR31577">
    <property type="entry name" value="DEVELOPMENTAL PLURIPOTENCY-ASSOCIATED PROTEIN 3-RELATED"/>
    <property type="match status" value="1"/>
</dbReference>
<proteinExistence type="predicted"/>
<dbReference type="AlphaFoldDB" id="A0A8U0V9J2"/>
<dbReference type="PANTHER" id="PTHR31577:SF3">
    <property type="entry name" value="PROTEIN FAM156A_FAM156B"/>
    <property type="match status" value="1"/>
</dbReference>
<feature type="region of interest" description="Disordered" evidence="1">
    <location>
        <begin position="265"/>
        <end position="284"/>
    </location>
</feature>
<dbReference type="OrthoDB" id="9536421at2759"/>
<evidence type="ECO:0000313" key="3">
    <source>
        <dbReference type="RefSeq" id="XP_044943798.1"/>
    </source>
</evidence>
<organism evidence="2 3">
    <name type="scientific">Mustela putorius furo</name>
    <name type="common">European domestic ferret</name>
    <name type="synonym">Mustela furo</name>
    <dbReference type="NCBI Taxonomy" id="9669"/>
    <lineage>
        <taxon>Eukaryota</taxon>
        <taxon>Metazoa</taxon>
        <taxon>Chordata</taxon>
        <taxon>Craniata</taxon>
        <taxon>Vertebrata</taxon>
        <taxon>Euteleostomi</taxon>
        <taxon>Mammalia</taxon>
        <taxon>Eutheria</taxon>
        <taxon>Laurasiatheria</taxon>
        <taxon>Carnivora</taxon>
        <taxon>Caniformia</taxon>
        <taxon>Musteloidea</taxon>
        <taxon>Mustelidae</taxon>
        <taxon>Mustelinae</taxon>
        <taxon>Mustela</taxon>
    </lineage>
</organism>
<protein>
    <submittedName>
        <fullName evidence="3">Protein FAM156A/FAM156B-like isoform X1</fullName>
    </submittedName>
</protein>
<evidence type="ECO:0000313" key="2">
    <source>
        <dbReference type="Proteomes" id="UP000000715"/>
    </source>
</evidence>
<dbReference type="GeneID" id="123394152"/>
<feature type="compositionally biased region" description="Basic and acidic residues" evidence="1">
    <location>
        <begin position="273"/>
        <end position="284"/>
    </location>
</feature>